<name>A0A9P7EBV1_9AGAM</name>
<evidence type="ECO:0000313" key="3">
    <source>
        <dbReference type="Proteomes" id="UP000807769"/>
    </source>
</evidence>
<reference evidence="2" key="1">
    <citation type="journal article" date="2020" name="New Phytol.">
        <title>Comparative genomics reveals dynamic genome evolution in host specialist ectomycorrhizal fungi.</title>
        <authorList>
            <person name="Lofgren L.A."/>
            <person name="Nguyen N.H."/>
            <person name="Vilgalys R."/>
            <person name="Ruytinx J."/>
            <person name="Liao H.L."/>
            <person name="Branco S."/>
            <person name="Kuo A."/>
            <person name="LaButti K."/>
            <person name="Lipzen A."/>
            <person name="Andreopoulos W."/>
            <person name="Pangilinan J."/>
            <person name="Riley R."/>
            <person name="Hundley H."/>
            <person name="Na H."/>
            <person name="Barry K."/>
            <person name="Grigoriev I.V."/>
            <person name="Stajich J.E."/>
            <person name="Kennedy P.G."/>
        </authorList>
    </citation>
    <scope>NUCLEOTIDE SEQUENCE</scope>
    <source>
        <strain evidence="2">MN1</strain>
    </source>
</reference>
<organism evidence="2 3">
    <name type="scientific">Suillus subaureus</name>
    <dbReference type="NCBI Taxonomy" id="48587"/>
    <lineage>
        <taxon>Eukaryota</taxon>
        <taxon>Fungi</taxon>
        <taxon>Dikarya</taxon>
        <taxon>Basidiomycota</taxon>
        <taxon>Agaricomycotina</taxon>
        <taxon>Agaricomycetes</taxon>
        <taxon>Agaricomycetidae</taxon>
        <taxon>Boletales</taxon>
        <taxon>Suillineae</taxon>
        <taxon>Suillaceae</taxon>
        <taxon>Suillus</taxon>
    </lineage>
</organism>
<sequence>MSTVPSREKIGAVEGGKRTREDREALASMEKADTRCLLETVNKIHWLKCRSYTDVNESIIEETLSSTLSVSFRASYIRILPQTGYPSGANTKEQHAVATNRRYNITYYKRLGADSVHHPDLITGRNQISSRVDAKTGAVTCAHQYKEVAEENIHKMRSLLEIPRVQVLVAHNIV</sequence>
<dbReference type="GeneID" id="64636421"/>
<comment type="caution">
    <text evidence="2">The sequence shown here is derived from an EMBL/GenBank/DDBJ whole genome shotgun (WGS) entry which is preliminary data.</text>
</comment>
<feature type="region of interest" description="Disordered" evidence="1">
    <location>
        <begin position="1"/>
        <end position="23"/>
    </location>
</feature>
<evidence type="ECO:0000313" key="2">
    <source>
        <dbReference type="EMBL" id="KAG1817156.1"/>
    </source>
</evidence>
<dbReference type="EMBL" id="JABBWG010000014">
    <property type="protein sequence ID" value="KAG1817156.1"/>
    <property type="molecule type" value="Genomic_DNA"/>
</dbReference>
<gene>
    <name evidence="2" type="ORF">BJ212DRAFT_1587366</name>
</gene>
<accession>A0A9P7EBV1</accession>
<dbReference type="RefSeq" id="XP_041193575.1">
    <property type="nucleotide sequence ID" value="XM_041342405.1"/>
</dbReference>
<dbReference type="Proteomes" id="UP000807769">
    <property type="component" value="Unassembled WGS sequence"/>
</dbReference>
<dbReference type="AlphaFoldDB" id="A0A9P7EBV1"/>
<keyword evidence="3" id="KW-1185">Reference proteome</keyword>
<proteinExistence type="predicted"/>
<dbReference type="OrthoDB" id="10250730at2759"/>
<evidence type="ECO:0000256" key="1">
    <source>
        <dbReference type="SAM" id="MobiDB-lite"/>
    </source>
</evidence>
<protein>
    <submittedName>
        <fullName evidence="2">Uncharacterized protein</fullName>
    </submittedName>
</protein>